<gene>
    <name evidence="1" type="ORF">FB45DRAFT_942947</name>
</gene>
<dbReference type="EMBL" id="JARKIF010000036">
    <property type="protein sequence ID" value="KAJ7610208.1"/>
    <property type="molecule type" value="Genomic_DNA"/>
</dbReference>
<dbReference type="AlphaFoldDB" id="A0AAD7FC66"/>
<protein>
    <submittedName>
        <fullName evidence="1">Uncharacterized protein</fullName>
    </submittedName>
</protein>
<dbReference type="SUPFAM" id="SSF50998">
    <property type="entry name" value="Quinoprotein alcohol dehydrogenase-like"/>
    <property type="match status" value="1"/>
</dbReference>
<organism evidence="1 2">
    <name type="scientific">Roridomyces roridus</name>
    <dbReference type="NCBI Taxonomy" id="1738132"/>
    <lineage>
        <taxon>Eukaryota</taxon>
        <taxon>Fungi</taxon>
        <taxon>Dikarya</taxon>
        <taxon>Basidiomycota</taxon>
        <taxon>Agaricomycotina</taxon>
        <taxon>Agaricomycetes</taxon>
        <taxon>Agaricomycetidae</taxon>
        <taxon>Agaricales</taxon>
        <taxon>Marasmiineae</taxon>
        <taxon>Mycenaceae</taxon>
        <taxon>Roridomyces</taxon>
    </lineage>
</organism>
<reference evidence="1" key="1">
    <citation type="submission" date="2023-03" db="EMBL/GenBank/DDBJ databases">
        <title>Massive genome expansion in bonnet fungi (Mycena s.s.) driven by repeated elements and novel gene families across ecological guilds.</title>
        <authorList>
            <consortium name="Lawrence Berkeley National Laboratory"/>
            <person name="Harder C.B."/>
            <person name="Miyauchi S."/>
            <person name="Viragh M."/>
            <person name="Kuo A."/>
            <person name="Thoen E."/>
            <person name="Andreopoulos B."/>
            <person name="Lu D."/>
            <person name="Skrede I."/>
            <person name="Drula E."/>
            <person name="Henrissat B."/>
            <person name="Morin E."/>
            <person name="Kohler A."/>
            <person name="Barry K."/>
            <person name="LaButti K."/>
            <person name="Morin E."/>
            <person name="Salamov A."/>
            <person name="Lipzen A."/>
            <person name="Mereny Z."/>
            <person name="Hegedus B."/>
            <person name="Baldrian P."/>
            <person name="Stursova M."/>
            <person name="Weitz H."/>
            <person name="Taylor A."/>
            <person name="Grigoriev I.V."/>
            <person name="Nagy L.G."/>
            <person name="Martin F."/>
            <person name="Kauserud H."/>
        </authorList>
    </citation>
    <scope>NUCLEOTIDE SEQUENCE</scope>
    <source>
        <strain evidence="1">9284</strain>
    </source>
</reference>
<dbReference type="Proteomes" id="UP001221142">
    <property type="component" value="Unassembled WGS sequence"/>
</dbReference>
<dbReference type="InterPro" id="IPR011047">
    <property type="entry name" value="Quinoprotein_ADH-like_sf"/>
</dbReference>
<evidence type="ECO:0000313" key="2">
    <source>
        <dbReference type="Proteomes" id="UP001221142"/>
    </source>
</evidence>
<name>A0AAD7FC66_9AGAR</name>
<keyword evidence="2" id="KW-1185">Reference proteome</keyword>
<accession>A0AAD7FC66</accession>
<evidence type="ECO:0000313" key="1">
    <source>
        <dbReference type="EMBL" id="KAJ7610208.1"/>
    </source>
</evidence>
<proteinExistence type="predicted"/>
<sequence length="476" mass="52876">MSVSLSDFPLDILLELMKDLDLPDSSGCRKSLLFRADPSRTTNDSKTCISCSIVLHSPSFWIYSLRRLEEVHQRLLPYPSGTDITTLPVETLREAALHGYKLQKSWTADSLCPVSIRSFVVEPDSTGVCILPIGGTHMFLAISDSRLACLSANSGECLGSYDLDQSVRWSYGSSPFFSACLCFVGFASRSGNTLTLTLMVVDYFNPGAVIVAPRLSRTWICPDELVIDVVVTEHTVGAVTFRRGINDGPVINYCRIAHPETLHRLVLELDEYDPVTLSCLAIEGDFVVFAQNWGRSVQIKHAAAANTDTDTFKTHTAVHEITPIGIDDHSVLLQGCHLTHPTHGILSVTLSDVEVELEPAGNWYETHRVLFWPAKYNLPTADSDSVLTVRPVCWFEHTGYIDRIIVGSTGTSVVVIERNSFLLLQYVPEPIPRIDSRPMLIPPEVLNSVEYWALDERLGVLYLVDSKNHVRVISFV</sequence>
<comment type="caution">
    <text evidence="1">The sequence shown here is derived from an EMBL/GenBank/DDBJ whole genome shotgun (WGS) entry which is preliminary data.</text>
</comment>